<dbReference type="Proteomes" id="UP000009183">
    <property type="component" value="Chromosome 12"/>
</dbReference>
<dbReference type="PaxDb" id="29760-VIT_12s0028g01490.t01"/>
<gene>
    <name evidence="2" type="ordered locus">VIT_12s0028g01490</name>
</gene>
<evidence type="ECO:0000313" key="2">
    <source>
        <dbReference type="EMBL" id="CCB47413.1"/>
    </source>
</evidence>
<dbReference type="EMBL" id="FN595235">
    <property type="protein sequence ID" value="CCB47413.1"/>
    <property type="molecule type" value="Genomic_DNA"/>
</dbReference>
<name>F6H545_VITVI</name>
<evidence type="ECO:0000256" key="1">
    <source>
        <dbReference type="ARBA" id="ARBA00022729"/>
    </source>
</evidence>
<dbReference type="PANTHER" id="PTHR47976">
    <property type="entry name" value="G-TYPE LECTIN S-RECEPTOR-LIKE SERINE/THREONINE-PROTEIN KINASE SD2-5"/>
    <property type="match status" value="1"/>
</dbReference>
<dbReference type="InParanoid" id="F6H545"/>
<dbReference type="AlphaFoldDB" id="F6H545"/>
<protein>
    <recommendedName>
        <fullName evidence="4">G-type lectin S-receptor-like serine/threonine-protein kinase SD2-5</fullName>
    </recommendedName>
</protein>
<keyword evidence="3" id="KW-1185">Reference proteome</keyword>
<reference evidence="3" key="1">
    <citation type="journal article" date="2007" name="Nature">
        <title>The grapevine genome sequence suggests ancestral hexaploidization in major angiosperm phyla.</title>
        <authorList>
            <consortium name="The French-Italian Public Consortium for Grapevine Genome Characterization."/>
            <person name="Jaillon O."/>
            <person name="Aury J.-M."/>
            <person name="Noel B."/>
            <person name="Policriti A."/>
            <person name="Clepet C."/>
            <person name="Casagrande A."/>
            <person name="Choisne N."/>
            <person name="Aubourg S."/>
            <person name="Vitulo N."/>
            <person name="Jubin C."/>
            <person name="Vezzi A."/>
            <person name="Legeai F."/>
            <person name="Hugueney P."/>
            <person name="Dasilva C."/>
            <person name="Horner D."/>
            <person name="Mica E."/>
            <person name="Jublot D."/>
            <person name="Poulain J."/>
            <person name="Bruyere C."/>
            <person name="Billault A."/>
            <person name="Segurens B."/>
            <person name="Gouyvenoux M."/>
            <person name="Ugarte E."/>
            <person name="Cattonaro F."/>
            <person name="Anthouard V."/>
            <person name="Vico V."/>
            <person name="Del Fabbro C."/>
            <person name="Alaux M."/>
            <person name="Di Gaspero G."/>
            <person name="Dumas V."/>
            <person name="Felice N."/>
            <person name="Paillard S."/>
            <person name="Juman I."/>
            <person name="Moroldo M."/>
            <person name="Scalabrin S."/>
            <person name="Canaguier A."/>
            <person name="Le Clainche I."/>
            <person name="Malacrida G."/>
            <person name="Durand E."/>
            <person name="Pesole G."/>
            <person name="Laucou V."/>
            <person name="Chatelet P."/>
            <person name="Merdinoglu D."/>
            <person name="Delledonne M."/>
            <person name="Pezzotti M."/>
            <person name="Lecharny A."/>
            <person name="Scarpelli C."/>
            <person name="Artiguenave F."/>
            <person name="Pe M.E."/>
            <person name="Valle G."/>
            <person name="Morgante M."/>
            <person name="Caboche M."/>
            <person name="Adam-Blondon A.-F."/>
            <person name="Weissenbach J."/>
            <person name="Quetier F."/>
            <person name="Wincker P."/>
        </authorList>
    </citation>
    <scope>NUCLEOTIDE SEQUENCE [LARGE SCALE GENOMIC DNA]</scope>
    <source>
        <strain evidence="3">cv. Pinot noir / PN40024</strain>
    </source>
</reference>
<proteinExistence type="predicted"/>
<dbReference type="OrthoDB" id="4062651at2759"/>
<evidence type="ECO:0008006" key="4">
    <source>
        <dbReference type="Google" id="ProtNLM"/>
    </source>
</evidence>
<dbReference type="HOGENOM" id="CLU_000288_112_3_1"/>
<dbReference type="InterPro" id="IPR051343">
    <property type="entry name" value="G-type_lectin_kinases/EP1-like"/>
</dbReference>
<keyword evidence="1" id="KW-0732">Signal</keyword>
<dbReference type="Gene3D" id="1.10.510.10">
    <property type="entry name" value="Transferase(Phosphotransferase) domain 1"/>
    <property type="match status" value="1"/>
</dbReference>
<dbReference type="PANTHER" id="PTHR47976:SF30">
    <property type="entry name" value="RECEPTOR-LIKE SERINE_THREONINE-PROTEIN KINASE"/>
    <property type="match status" value="1"/>
</dbReference>
<sequence length="110" mass="12320">MHLLNLFQRKVKEDQMLDLVDKSSEDMQLHGTEVVEMMKLAAWCLQNDIAKRPSMSVVVKVLDGVMDVEGNLDYCFFSPQVSRAMKAVHNSKDDVVIASTVLPSILSGPR</sequence>
<accession>F6H545</accession>
<organism evidence="2 3">
    <name type="scientific">Vitis vinifera</name>
    <name type="common">Grape</name>
    <dbReference type="NCBI Taxonomy" id="29760"/>
    <lineage>
        <taxon>Eukaryota</taxon>
        <taxon>Viridiplantae</taxon>
        <taxon>Streptophyta</taxon>
        <taxon>Embryophyta</taxon>
        <taxon>Tracheophyta</taxon>
        <taxon>Spermatophyta</taxon>
        <taxon>Magnoliopsida</taxon>
        <taxon>eudicotyledons</taxon>
        <taxon>Gunneridae</taxon>
        <taxon>Pentapetalae</taxon>
        <taxon>rosids</taxon>
        <taxon>Vitales</taxon>
        <taxon>Vitaceae</taxon>
        <taxon>Viteae</taxon>
        <taxon>Vitis</taxon>
    </lineage>
</organism>
<evidence type="ECO:0000313" key="3">
    <source>
        <dbReference type="Proteomes" id="UP000009183"/>
    </source>
</evidence>